<organism evidence="2 3">
    <name type="scientific">Leuconostoc kimchii</name>
    <dbReference type="NCBI Taxonomy" id="136609"/>
    <lineage>
        <taxon>Bacteria</taxon>
        <taxon>Bacillati</taxon>
        <taxon>Bacillota</taxon>
        <taxon>Bacilli</taxon>
        <taxon>Lactobacillales</taxon>
        <taxon>Lactobacillaceae</taxon>
        <taxon>Leuconostoc</taxon>
    </lineage>
</organism>
<dbReference type="Proteomes" id="UP000295756">
    <property type="component" value="Chromosome"/>
</dbReference>
<keyword evidence="3" id="KW-1185">Reference proteome</keyword>
<proteinExistence type="predicted"/>
<dbReference type="RefSeq" id="WP_013102478.1">
    <property type="nucleotide sequence ID" value="NZ_CP037939.1"/>
</dbReference>
<keyword evidence="1" id="KW-0812">Transmembrane</keyword>
<keyword evidence="1" id="KW-0472">Membrane</keyword>
<evidence type="ECO:0000256" key="1">
    <source>
        <dbReference type="SAM" id="Phobius"/>
    </source>
</evidence>
<dbReference type="EMBL" id="CP037939">
    <property type="protein sequence ID" value="QBR47341.1"/>
    <property type="molecule type" value="Genomic_DNA"/>
</dbReference>
<evidence type="ECO:0000313" key="2">
    <source>
        <dbReference type="EMBL" id="QBR47341.1"/>
    </source>
</evidence>
<feature type="transmembrane region" description="Helical" evidence="1">
    <location>
        <begin position="50"/>
        <end position="77"/>
    </location>
</feature>
<evidence type="ECO:0000313" key="3">
    <source>
        <dbReference type="Proteomes" id="UP000295756"/>
    </source>
</evidence>
<name>A0ABX5SJ21_9LACO</name>
<gene>
    <name evidence="2" type="ORF">EW139_04075</name>
</gene>
<reference evidence="2 3" key="1">
    <citation type="submission" date="2019-03" db="EMBL/GenBank/DDBJ databases">
        <title>Complete Genome Sequence of Leuconostoc kimchii strain NKJ218 Isolated from Homemade Kimchi.</title>
        <authorList>
            <person name="Jung J.Y."/>
            <person name="Jin H.M."/>
            <person name="Jung J.-W."/>
            <person name="Lee S.-Y."/>
            <person name="Ryu B.-G."/>
            <person name="Han S.-S."/>
            <person name="Kang H.K."/>
            <person name="Choi H.W."/>
            <person name="Chung E.J."/>
            <person name="Choi K.-M."/>
        </authorList>
    </citation>
    <scope>NUCLEOTIDE SEQUENCE [LARGE SCALE GENOMIC DNA]</scope>
    <source>
        <strain evidence="2 3">NKJ218</strain>
    </source>
</reference>
<sequence>MVSENMPGKWHLYEFVDLPNFDHWDKGITANQIYAQKKAEIENKQKIYKWVSISCLIAGICFMAFGGLLLLIASFMFRKKGGFSQKLTVELNAAHNDLMLTWYEHTDMFIQPLAKKLMVDQWKSYRIGRRCLIYGNQGCVYFDVDKELLVAYHKDNIKEVSRERVHTGAQTSSTSNSVGLATAVGKSGLSVGGAQTATQANTTDYYEWHFDILTDFISYPKISLILSDSKSVEDFIGQAYAILKP</sequence>
<protein>
    <submittedName>
        <fullName evidence="2">Uncharacterized protein</fullName>
    </submittedName>
</protein>
<keyword evidence="1" id="KW-1133">Transmembrane helix</keyword>
<accession>A0ABX5SJ21</accession>